<gene>
    <name evidence="2" type="ORF">AG1IA_10444</name>
</gene>
<dbReference type="Proteomes" id="UP000011668">
    <property type="component" value="Unassembled WGS sequence"/>
</dbReference>
<protein>
    <submittedName>
        <fullName evidence="2">Uncharacterized protein</fullName>
    </submittedName>
</protein>
<evidence type="ECO:0000256" key="1">
    <source>
        <dbReference type="SAM" id="MobiDB-lite"/>
    </source>
</evidence>
<dbReference type="HOGENOM" id="CLU_2374227_0_0_1"/>
<accession>L8WBH5</accession>
<name>L8WBH5_THACA</name>
<evidence type="ECO:0000313" key="2">
    <source>
        <dbReference type="EMBL" id="ELU35526.1"/>
    </source>
</evidence>
<keyword evidence="3" id="KW-1185">Reference proteome</keyword>
<sequence>MTLPSVPTPTSKTAIPRRKSGLAKRASGVPKRPGLVALGAALSGTRSRLPVLARPRPPMDFDLDYSPTPAATVADHHSPCRHQPLGTAIHIQPRL</sequence>
<evidence type="ECO:0000313" key="3">
    <source>
        <dbReference type="Proteomes" id="UP000011668"/>
    </source>
</evidence>
<reference evidence="2 3" key="1">
    <citation type="journal article" date="2013" name="Nat. Commun.">
        <title>The evolution and pathogenic mechanisms of the rice sheath blight pathogen.</title>
        <authorList>
            <person name="Zheng A."/>
            <person name="Lin R."/>
            <person name="Xu L."/>
            <person name="Qin P."/>
            <person name="Tang C."/>
            <person name="Ai P."/>
            <person name="Zhang D."/>
            <person name="Liu Y."/>
            <person name="Sun Z."/>
            <person name="Feng H."/>
            <person name="Wang Y."/>
            <person name="Chen Y."/>
            <person name="Liang X."/>
            <person name="Fu R."/>
            <person name="Li Q."/>
            <person name="Zhang J."/>
            <person name="Yu X."/>
            <person name="Xie Z."/>
            <person name="Ding L."/>
            <person name="Guan P."/>
            <person name="Tang J."/>
            <person name="Liang Y."/>
            <person name="Wang S."/>
            <person name="Deng Q."/>
            <person name="Li S."/>
            <person name="Zhu J."/>
            <person name="Wang L."/>
            <person name="Liu H."/>
            <person name="Li P."/>
        </authorList>
    </citation>
    <scope>NUCLEOTIDE SEQUENCE [LARGE SCALE GENOMIC DNA]</scope>
    <source>
        <strain evidence="3">AG-1 IA</strain>
    </source>
</reference>
<feature type="region of interest" description="Disordered" evidence="1">
    <location>
        <begin position="1"/>
        <end position="30"/>
    </location>
</feature>
<comment type="caution">
    <text evidence="2">The sequence shown here is derived from an EMBL/GenBank/DDBJ whole genome shotgun (WGS) entry which is preliminary data.</text>
</comment>
<dbReference type="EMBL" id="AFRT01006285">
    <property type="protein sequence ID" value="ELU35526.1"/>
    <property type="molecule type" value="Genomic_DNA"/>
</dbReference>
<dbReference type="AlphaFoldDB" id="L8WBH5"/>
<proteinExistence type="predicted"/>
<organism evidence="2 3">
    <name type="scientific">Thanatephorus cucumeris (strain AG1-IA)</name>
    <name type="common">Rice sheath blight fungus</name>
    <name type="synonym">Rhizoctonia solani</name>
    <dbReference type="NCBI Taxonomy" id="983506"/>
    <lineage>
        <taxon>Eukaryota</taxon>
        <taxon>Fungi</taxon>
        <taxon>Dikarya</taxon>
        <taxon>Basidiomycota</taxon>
        <taxon>Agaricomycotina</taxon>
        <taxon>Agaricomycetes</taxon>
        <taxon>Cantharellales</taxon>
        <taxon>Ceratobasidiaceae</taxon>
        <taxon>Rhizoctonia</taxon>
        <taxon>Rhizoctonia solani AG-1</taxon>
    </lineage>
</organism>